<evidence type="ECO:0000259" key="7">
    <source>
        <dbReference type="Pfam" id="PF03711"/>
    </source>
</evidence>
<dbReference type="InterPro" id="IPR015421">
    <property type="entry name" value="PyrdxlP-dep_Trfase_major"/>
</dbReference>
<evidence type="ECO:0000256" key="1">
    <source>
        <dbReference type="ARBA" id="ARBA00001933"/>
    </source>
</evidence>
<organism evidence="8 9">
    <name type="scientific">Clostridium malenominatum</name>
    <dbReference type="NCBI Taxonomy" id="1539"/>
    <lineage>
        <taxon>Bacteria</taxon>
        <taxon>Bacillati</taxon>
        <taxon>Bacillota</taxon>
        <taxon>Clostridia</taxon>
        <taxon>Eubacteriales</taxon>
        <taxon>Clostridiaceae</taxon>
        <taxon>Clostridium</taxon>
    </lineage>
</organism>
<dbReference type="Pfam" id="PF03711">
    <property type="entry name" value="OKR_DC_1_C"/>
    <property type="match status" value="1"/>
</dbReference>
<dbReference type="InterPro" id="IPR008286">
    <property type="entry name" value="Prn/Lys/Arg_de-COase_C"/>
</dbReference>
<evidence type="ECO:0000313" key="8">
    <source>
        <dbReference type="EMBL" id="GAA0728817.1"/>
    </source>
</evidence>
<comment type="cofactor">
    <cofactor evidence="1">
        <name>pyridoxal 5'-phosphate</name>
        <dbReference type="ChEBI" id="CHEBI:597326"/>
    </cofactor>
</comment>
<comment type="similarity">
    <text evidence="2">Belongs to the Orn/Lys/Arg decarboxylase class-I family.</text>
</comment>
<accession>A0ABP3UAX7</accession>
<dbReference type="Proteomes" id="UP001500339">
    <property type="component" value="Unassembled WGS sequence"/>
</dbReference>
<comment type="caution">
    <text evidence="8">The sequence shown here is derived from an EMBL/GenBank/DDBJ whole genome shotgun (WGS) entry which is preliminary data.</text>
</comment>
<evidence type="ECO:0000259" key="6">
    <source>
        <dbReference type="Pfam" id="PF01276"/>
    </source>
</evidence>
<dbReference type="InterPro" id="IPR036633">
    <property type="entry name" value="Prn/Lys/Arg_de-COase_C_sf"/>
</dbReference>
<keyword evidence="5" id="KW-0456">Lyase</keyword>
<gene>
    <name evidence="8" type="ORF">GCM10008905_28160</name>
</gene>
<dbReference type="InterPro" id="IPR052357">
    <property type="entry name" value="Orn_Lys_Arg_decarboxylase-I"/>
</dbReference>
<keyword evidence="8" id="KW-0808">Transferase</keyword>
<dbReference type="GO" id="GO:0008483">
    <property type="term" value="F:transaminase activity"/>
    <property type="evidence" value="ECO:0007669"/>
    <property type="project" value="UniProtKB-KW"/>
</dbReference>
<dbReference type="SUPFAM" id="SSF55904">
    <property type="entry name" value="Ornithine decarboxylase C-terminal domain"/>
    <property type="match status" value="1"/>
</dbReference>
<protein>
    <submittedName>
        <fullName evidence="8">Aminotransferase class V-fold PLP-dependent enzyme</fullName>
    </submittedName>
</protein>
<keyword evidence="3" id="KW-0210">Decarboxylase</keyword>
<dbReference type="InterPro" id="IPR015424">
    <property type="entry name" value="PyrdxlP-dep_Trfase"/>
</dbReference>
<proteinExistence type="inferred from homology"/>
<dbReference type="SUPFAM" id="SSF53383">
    <property type="entry name" value="PLP-dependent transferases"/>
    <property type="match status" value="1"/>
</dbReference>
<sequence>MSKLPLIEGVLKYVNEKNINFTMPGHKRGEGFFATIEGREFIDKLIYFDITEVNGVDNLHKAEGIIKESEDLLASLYGSKKSYFLVNGSTSGNMIMIFSSFEEGDKVIVDRNCHRSIFNGIIMRKLRPIFVENIIDTEVNAPFSVDMEHFFQCLQQNKDAKGIIITYPNYYGVCCPLEAIIKEAKDNNMKILIDSAHGAHFGINSKLPKSAVNLGADMVVVSSHKTLPSFTQTAFLHVNREEDIEKVDFYFSSFSSTSPSYLFLCSMDYARYYLSEFGEESYSRLLEIIEKYRAKINEIKGIRILDESYVRKRYKNYNLDTSRYIINLEKGYNSNLFLDYLRENKIQCEMSDTFNVVLIFSPFNKEEEFEYLYKVLMECNLERFKGDNVDLIKYTSPKGAISPHEALNMKKKKIKLWQGEGQICGENITPYPPGVPLIMMGEVIDKEVINMIKYYKKQGLDIIGLHEDEIIVITNN</sequence>
<dbReference type="RefSeq" id="WP_343770653.1">
    <property type="nucleotide sequence ID" value="NZ_BAAACF010000003.1"/>
</dbReference>
<dbReference type="PANTHER" id="PTHR43277">
    <property type="entry name" value="ARGININE DECARBOXYLASE"/>
    <property type="match status" value="1"/>
</dbReference>
<keyword evidence="9" id="KW-1185">Reference proteome</keyword>
<evidence type="ECO:0000256" key="3">
    <source>
        <dbReference type="ARBA" id="ARBA00022793"/>
    </source>
</evidence>
<evidence type="ECO:0000313" key="9">
    <source>
        <dbReference type="Proteomes" id="UP001500339"/>
    </source>
</evidence>
<dbReference type="InterPro" id="IPR000310">
    <property type="entry name" value="Orn/Lys/Arg_deCO2ase_major_dom"/>
</dbReference>
<feature type="domain" description="Orn/Lys/Arg decarboxylase C-terminal" evidence="7">
    <location>
        <begin position="398"/>
        <end position="456"/>
    </location>
</feature>
<dbReference type="Gene3D" id="3.40.640.10">
    <property type="entry name" value="Type I PLP-dependent aspartate aminotransferase-like (Major domain)"/>
    <property type="match status" value="1"/>
</dbReference>
<evidence type="ECO:0000256" key="5">
    <source>
        <dbReference type="ARBA" id="ARBA00023239"/>
    </source>
</evidence>
<evidence type="ECO:0000256" key="4">
    <source>
        <dbReference type="ARBA" id="ARBA00022898"/>
    </source>
</evidence>
<dbReference type="PANTHER" id="PTHR43277:SF4">
    <property type="entry name" value="ARGININE DECARBOXYLASE"/>
    <property type="match status" value="1"/>
</dbReference>
<dbReference type="Pfam" id="PF01276">
    <property type="entry name" value="OKR_DC_1"/>
    <property type="match status" value="1"/>
</dbReference>
<keyword evidence="4" id="KW-0663">Pyridoxal phosphate</keyword>
<evidence type="ECO:0000256" key="2">
    <source>
        <dbReference type="ARBA" id="ARBA00010671"/>
    </source>
</evidence>
<dbReference type="Gene3D" id="3.90.105.10">
    <property type="entry name" value="Molybdopterin biosynthesis moea protein, domain 2"/>
    <property type="match status" value="1"/>
</dbReference>
<feature type="domain" description="Orn/Lys/Arg decarboxylases family 1 pyridoxal-P attachment site" evidence="6">
    <location>
        <begin position="5"/>
        <end position="366"/>
    </location>
</feature>
<reference evidence="9" key="1">
    <citation type="journal article" date="2019" name="Int. J. Syst. Evol. Microbiol.">
        <title>The Global Catalogue of Microorganisms (GCM) 10K type strain sequencing project: providing services to taxonomists for standard genome sequencing and annotation.</title>
        <authorList>
            <consortium name="The Broad Institute Genomics Platform"/>
            <consortium name="The Broad Institute Genome Sequencing Center for Infectious Disease"/>
            <person name="Wu L."/>
            <person name="Ma J."/>
        </authorList>
    </citation>
    <scope>NUCLEOTIDE SEQUENCE [LARGE SCALE GENOMIC DNA]</scope>
    <source>
        <strain evidence="9">JCM 1405</strain>
    </source>
</reference>
<keyword evidence="8" id="KW-0032">Aminotransferase</keyword>
<name>A0ABP3UAX7_9CLOT</name>
<dbReference type="EMBL" id="BAAACF010000003">
    <property type="protein sequence ID" value="GAA0728817.1"/>
    <property type="molecule type" value="Genomic_DNA"/>
</dbReference>